<dbReference type="Proteomes" id="UP001057402">
    <property type="component" value="Chromosome 5"/>
</dbReference>
<reference evidence="2" key="1">
    <citation type="journal article" date="2023" name="Front. Plant Sci.">
        <title>Chromosomal-level genome assembly of Melastoma candidum provides insights into trichome evolution.</title>
        <authorList>
            <person name="Zhong Y."/>
            <person name="Wu W."/>
            <person name="Sun C."/>
            <person name="Zou P."/>
            <person name="Liu Y."/>
            <person name="Dai S."/>
            <person name="Zhou R."/>
        </authorList>
    </citation>
    <scope>NUCLEOTIDE SEQUENCE [LARGE SCALE GENOMIC DNA]</scope>
</reference>
<dbReference type="EMBL" id="CM042884">
    <property type="protein sequence ID" value="KAI4369645.1"/>
    <property type="molecule type" value="Genomic_DNA"/>
</dbReference>
<sequence length="759" mass="83731">MMEMGTPDKTQISNTISHFEDSPVFNYLNSLSPIKPDKSTHVAQPFSSLTFALLPSIFASPQVNSHKESRFLKRSQELDLENAKDQSENESKVAAVNFANNTTGQNENGTELPGKFYVTINAGETSISPADVIELSQTLKYDSGSPDCNSTSPKENAECHPPDGLHLLQHSEDHESKEKGDAEGISGQNRELMQFSLDGLDLKSTDLLIFSSPNDASAFRGLVQISPDTSNGLLASMVPNAAQHEMLTASENRRLLLHQASAVEQYETEGHSFLSSESHFSNGDAQTEMDECFDKGKGGDTKALVPYGSKMSADLHRGIRRRCLDFEPTQPNQKICDSSLAVQQVTDNKESKDKRLILVKQGVTTEKRILPGIGLHLNALTSSSKTFKHETMLPDPSSQLSTADQDNLNPVNSENEVDPTVKSLPLMEYDPTCASMNYEELNQLSPRKKRHRDLSGEPESCKRCNCKKSKCLKLYCECFAAGVYCIEPCACQDCLNKPIHEETVLATRKQIESRNPLAFAPKVIRSSDTVAETWDEINKTPASARHKRGCNCKKSNCLKKYCECYQEGVGCSINCRCEGCKNAFGTKDGTILAGADCEMEEDSENCEKSAVAQKNMELNDSLLLSTPSELNRPVLPMGFPPKAKQLRSSLVSSSYSIRPYQRTGGSGLLGPGLKARQTNPEDEIPRHTLWRCSHHWPNEGRLSYQQEGLSSSCGLWFYTGSTEWRPEADLEIDSGFPFTLLAQPGVNSLFENASRPSFG</sequence>
<evidence type="ECO:0000313" key="1">
    <source>
        <dbReference type="EMBL" id="KAI4369645.1"/>
    </source>
</evidence>
<protein>
    <submittedName>
        <fullName evidence="1">Uncharacterized protein</fullName>
    </submittedName>
</protein>
<accession>A0ACB9QSL3</accession>
<evidence type="ECO:0000313" key="2">
    <source>
        <dbReference type="Proteomes" id="UP001057402"/>
    </source>
</evidence>
<name>A0ACB9QSL3_9MYRT</name>
<organism evidence="1 2">
    <name type="scientific">Melastoma candidum</name>
    <dbReference type="NCBI Taxonomy" id="119954"/>
    <lineage>
        <taxon>Eukaryota</taxon>
        <taxon>Viridiplantae</taxon>
        <taxon>Streptophyta</taxon>
        <taxon>Embryophyta</taxon>
        <taxon>Tracheophyta</taxon>
        <taxon>Spermatophyta</taxon>
        <taxon>Magnoliopsida</taxon>
        <taxon>eudicotyledons</taxon>
        <taxon>Gunneridae</taxon>
        <taxon>Pentapetalae</taxon>
        <taxon>rosids</taxon>
        <taxon>malvids</taxon>
        <taxon>Myrtales</taxon>
        <taxon>Melastomataceae</taxon>
        <taxon>Melastomatoideae</taxon>
        <taxon>Melastomateae</taxon>
        <taxon>Melastoma</taxon>
    </lineage>
</organism>
<comment type="caution">
    <text evidence="1">The sequence shown here is derived from an EMBL/GenBank/DDBJ whole genome shotgun (WGS) entry which is preliminary data.</text>
</comment>
<gene>
    <name evidence="1" type="ORF">MLD38_018066</name>
</gene>
<proteinExistence type="predicted"/>
<keyword evidence="2" id="KW-1185">Reference proteome</keyword>